<reference evidence="3" key="3">
    <citation type="submission" date="2015-06" db="UniProtKB">
        <authorList>
            <consortium name="EnsemblMetazoa"/>
        </authorList>
    </citation>
    <scope>IDENTIFICATION</scope>
</reference>
<dbReference type="PANTHER" id="PTHR23227:SF85">
    <property type="entry name" value="CRANIOFACIAL DEVELOPMENT PROTEIN 2"/>
    <property type="match status" value="1"/>
</dbReference>
<evidence type="ECO:0000313" key="2">
    <source>
        <dbReference type="EMBL" id="ESO07772.1"/>
    </source>
</evidence>
<dbReference type="CTD" id="20203173"/>
<reference evidence="2 4" key="2">
    <citation type="journal article" date="2013" name="Nature">
        <title>Insights into bilaterian evolution from three spiralian genomes.</title>
        <authorList>
            <person name="Simakov O."/>
            <person name="Marletaz F."/>
            <person name="Cho S.J."/>
            <person name="Edsinger-Gonzales E."/>
            <person name="Havlak P."/>
            <person name="Hellsten U."/>
            <person name="Kuo D.H."/>
            <person name="Larsson T."/>
            <person name="Lv J."/>
            <person name="Arendt D."/>
            <person name="Savage R."/>
            <person name="Osoegawa K."/>
            <person name="de Jong P."/>
            <person name="Grimwood J."/>
            <person name="Chapman J.A."/>
            <person name="Shapiro H."/>
            <person name="Aerts A."/>
            <person name="Otillar R.P."/>
            <person name="Terry A.Y."/>
            <person name="Boore J.L."/>
            <person name="Grigoriev I.V."/>
            <person name="Lindberg D.R."/>
            <person name="Seaver E.C."/>
            <person name="Weisblat D.A."/>
            <person name="Putnam N.H."/>
            <person name="Rokhsar D.S."/>
        </authorList>
    </citation>
    <scope>NUCLEOTIDE SEQUENCE</scope>
</reference>
<dbReference type="EMBL" id="AMQM01003519">
    <property type="status" value="NOT_ANNOTATED_CDS"/>
    <property type="molecule type" value="Genomic_DNA"/>
</dbReference>
<evidence type="ECO:0008006" key="5">
    <source>
        <dbReference type="Google" id="ProtNLM"/>
    </source>
</evidence>
<dbReference type="Gene3D" id="3.60.10.10">
    <property type="entry name" value="Endonuclease/exonuclease/phosphatase"/>
    <property type="match status" value="1"/>
</dbReference>
<dbReference type="EnsemblMetazoa" id="HelroT170324">
    <property type="protein sequence ID" value="HelroP170324"/>
    <property type="gene ID" value="HelroG170324"/>
</dbReference>
<feature type="transmembrane region" description="Helical" evidence="1">
    <location>
        <begin position="145"/>
        <end position="178"/>
    </location>
</feature>
<keyword evidence="1" id="KW-0472">Membrane</keyword>
<dbReference type="GeneID" id="20203173"/>
<feature type="transmembrane region" description="Helical" evidence="1">
    <location>
        <begin position="56"/>
        <end position="81"/>
    </location>
</feature>
<dbReference type="Proteomes" id="UP000015101">
    <property type="component" value="Unassembled WGS sequence"/>
</dbReference>
<sequence length="352" mass="39504">MALQHVIKLNQIFYESTSFILKPSYSRKDLDCGAILSKLAAKMALDEPTGCNVKVIWPYSIIPCVVIFFGGLIIIFTSRLCQGVYKYFKKSRTTELRENRKPSAVQQIASYMKTDEEALDSICKSDSVDEDIAKRVKRKKLKIRFFFSQALAAQTIFGSIMIALSCLTSVISLVVYLIDASGVDPLETDFLVSIRVTDAVDLICNAFFLFHFILKQSLVPVPSSGKGGELTGACYTVLKKRCKHDGMILGEKAKKTLIEYNPVNDRLMFSRFKGYPRDIIVIVAYAPTLNHSDYEVVTFYEQLEQTLKALPKKDVKIIVGEWNAKIGSNNIGFEEVMGKYGVGDRGESLLEF</sequence>
<proteinExistence type="predicted"/>
<protein>
    <recommendedName>
        <fullName evidence="5">Endonuclease/exonuclease/phosphatase domain-containing protein</fullName>
    </recommendedName>
</protein>
<dbReference type="AlphaFoldDB" id="T1F2X4"/>
<keyword evidence="1" id="KW-0812">Transmembrane</keyword>
<name>T1F2X4_HELRO</name>
<evidence type="ECO:0000256" key="1">
    <source>
        <dbReference type="SAM" id="Phobius"/>
    </source>
</evidence>
<keyword evidence="1" id="KW-1133">Transmembrane helix</keyword>
<dbReference type="PANTHER" id="PTHR23227">
    <property type="entry name" value="BUCENTAUR RELATED"/>
    <property type="match status" value="1"/>
</dbReference>
<dbReference type="KEGG" id="hro:HELRODRAFT_170324"/>
<dbReference type="InterPro" id="IPR036691">
    <property type="entry name" value="Endo/exonu/phosph_ase_sf"/>
</dbReference>
<organism evidence="3 4">
    <name type="scientific">Helobdella robusta</name>
    <name type="common">Californian leech</name>
    <dbReference type="NCBI Taxonomy" id="6412"/>
    <lineage>
        <taxon>Eukaryota</taxon>
        <taxon>Metazoa</taxon>
        <taxon>Spiralia</taxon>
        <taxon>Lophotrochozoa</taxon>
        <taxon>Annelida</taxon>
        <taxon>Clitellata</taxon>
        <taxon>Hirudinea</taxon>
        <taxon>Rhynchobdellida</taxon>
        <taxon>Glossiphoniidae</taxon>
        <taxon>Helobdella</taxon>
    </lineage>
</organism>
<dbReference type="OrthoDB" id="410381at2759"/>
<accession>T1F2X4</accession>
<dbReference type="InterPro" id="IPR027124">
    <property type="entry name" value="Swc5/CFDP1/2"/>
</dbReference>
<keyword evidence="4" id="KW-1185">Reference proteome</keyword>
<dbReference type="HOGENOM" id="CLU_788180_0_0_1"/>
<dbReference type="RefSeq" id="XP_009014383.1">
    <property type="nucleotide sequence ID" value="XM_009016135.1"/>
</dbReference>
<evidence type="ECO:0000313" key="3">
    <source>
        <dbReference type="EnsemblMetazoa" id="HelroP170324"/>
    </source>
</evidence>
<gene>
    <name evidence="3" type="primary">20203173</name>
    <name evidence="2" type="ORF">HELRODRAFT_170324</name>
</gene>
<dbReference type="EMBL" id="KB096183">
    <property type="protein sequence ID" value="ESO07772.1"/>
    <property type="molecule type" value="Genomic_DNA"/>
</dbReference>
<dbReference type="InParanoid" id="T1F2X4"/>
<evidence type="ECO:0000313" key="4">
    <source>
        <dbReference type="Proteomes" id="UP000015101"/>
    </source>
</evidence>
<dbReference type="STRING" id="6412.T1F2X4"/>
<reference evidence="4" key="1">
    <citation type="submission" date="2012-12" db="EMBL/GenBank/DDBJ databases">
        <authorList>
            <person name="Hellsten U."/>
            <person name="Grimwood J."/>
            <person name="Chapman J.A."/>
            <person name="Shapiro H."/>
            <person name="Aerts A."/>
            <person name="Otillar R.P."/>
            <person name="Terry A.Y."/>
            <person name="Boore J.L."/>
            <person name="Simakov O."/>
            <person name="Marletaz F."/>
            <person name="Cho S.-J."/>
            <person name="Edsinger-Gonzales E."/>
            <person name="Havlak P."/>
            <person name="Kuo D.-H."/>
            <person name="Larsson T."/>
            <person name="Lv J."/>
            <person name="Arendt D."/>
            <person name="Savage R."/>
            <person name="Osoegawa K."/>
            <person name="de Jong P."/>
            <person name="Lindberg D.R."/>
            <person name="Seaver E.C."/>
            <person name="Weisblat D.A."/>
            <person name="Putnam N.H."/>
            <person name="Grigoriev I.V."/>
            <person name="Rokhsar D.S."/>
        </authorList>
    </citation>
    <scope>NUCLEOTIDE SEQUENCE</scope>
</reference>